<feature type="domain" description="AAA+ ATPase" evidence="2">
    <location>
        <begin position="215"/>
        <end position="399"/>
    </location>
</feature>
<name>A0A542ZLC1_9MICO</name>
<dbReference type="EMBL" id="VFOQ01000001">
    <property type="protein sequence ID" value="TQL61144.1"/>
    <property type="molecule type" value="Genomic_DNA"/>
</dbReference>
<dbReference type="Pfam" id="PF01078">
    <property type="entry name" value="Mg_chelatase"/>
    <property type="match status" value="1"/>
</dbReference>
<dbReference type="InterPro" id="IPR045006">
    <property type="entry name" value="CHLI-like"/>
</dbReference>
<gene>
    <name evidence="3" type="ORF">FB474_2549</name>
</gene>
<comment type="caution">
    <text evidence="3">The sequence shown here is derived from an EMBL/GenBank/DDBJ whole genome shotgun (WGS) entry which is preliminary data.</text>
</comment>
<dbReference type="InterPro" id="IPR020568">
    <property type="entry name" value="Ribosomal_Su5_D2-typ_SF"/>
</dbReference>
<dbReference type="InterPro" id="IPR025158">
    <property type="entry name" value="Mg_chelat-rel_C"/>
</dbReference>
<dbReference type="InterPro" id="IPR004482">
    <property type="entry name" value="Mg_chelat-rel"/>
</dbReference>
<evidence type="ECO:0000256" key="1">
    <source>
        <dbReference type="ARBA" id="ARBA00006354"/>
    </source>
</evidence>
<dbReference type="Gene3D" id="3.40.50.300">
    <property type="entry name" value="P-loop containing nucleotide triphosphate hydrolases"/>
    <property type="match status" value="1"/>
</dbReference>
<evidence type="ECO:0000313" key="4">
    <source>
        <dbReference type="Proteomes" id="UP000319514"/>
    </source>
</evidence>
<comment type="similarity">
    <text evidence="1">Belongs to the Mg-chelatase subunits D/I family. ComM subfamily.</text>
</comment>
<dbReference type="CDD" id="cd00009">
    <property type="entry name" value="AAA"/>
    <property type="match status" value="1"/>
</dbReference>
<dbReference type="InterPro" id="IPR000523">
    <property type="entry name" value="Mg_chelatse_chII-like_cat_dom"/>
</dbReference>
<dbReference type="Pfam" id="PF13335">
    <property type="entry name" value="Mg_chelatase_C"/>
    <property type="match status" value="1"/>
</dbReference>
<dbReference type="GO" id="GO:0005524">
    <property type="term" value="F:ATP binding"/>
    <property type="evidence" value="ECO:0007669"/>
    <property type="project" value="InterPro"/>
</dbReference>
<dbReference type="SMART" id="SM00382">
    <property type="entry name" value="AAA"/>
    <property type="match status" value="1"/>
</dbReference>
<dbReference type="SUPFAM" id="SSF54211">
    <property type="entry name" value="Ribosomal protein S5 domain 2-like"/>
    <property type="match status" value="1"/>
</dbReference>
<protein>
    <submittedName>
        <fullName evidence="3">Magnesium chelatase family protein</fullName>
    </submittedName>
</protein>
<dbReference type="PANTHER" id="PTHR32039:SF7">
    <property type="entry name" value="COMPETENCE PROTEIN COMM"/>
    <property type="match status" value="1"/>
</dbReference>
<dbReference type="Gene3D" id="3.30.230.10">
    <property type="match status" value="1"/>
</dbReference>
<dbReference type="NCBIfam" id="TIGR00368">
    <property type="entry name" value="YifB family Mg chelatase-like AAA ATPase"/>
    <property type="match status" value="1"/>
</dbReference>
<dbReference type="Proteomes" id="UP000319514">
    <property type="component" value="Unassembled WGS sequence"/>
</dbReference>
<dbReference type="PANTHER" id="PTHR32039">
    <property type="entry name" value="MAGNESIUM-CHELATASE SUBUNIT CHLI"/>
    <property type="match status" value="1"/>
</dbReference>
<evidence type="ECO:0000313" key="3">
    <source>
        <dbReference type="EMBL" id="TQL61144.1"/>
    </source>
</evidence>
<reference evidence="3 4" key="1">
    <citation type="submission" date="2019-06" db="EMBL/GenBank/DDBJ databases">
        <title>Sequencing the genomes of 1000 actinobacteria strains.</title>
        <authorList>
            <person name="Klenk H.-P."/>
        </authorList>
    </citation>
    <scope>NUCLEOTIDE SEQUENCE [LARGE SCALE GENOMIC DNA]</scope>
    <source>
        <strain evidence="3 4">DSM 18082</strain>
    </source>
</reference>
<dbReference type="InterPro" id="IPR003593">
    <property type="entry name" value="AAA+_ATPase"/>
</dbReference>
<accession>A0A542ZLC1</accession>
<dbReference type="Pfam" id="PF13541">
    <property type="entry name" value="ChlI"/>
    <property type="match status" value="1"/>
</dbReference>
<keyword evidence="4" id="KW-1185">Reference proteome</keyword>
<organism evidence="3 4">
    <name type="scientific">Oryzihumus leptocrescens</name>
    <dbReference type="NCBI Taxonomy" id="297536"/>
    <lineage>
        <taxon>Bacteria</taxon>
        <taxon>Bacillati</taxon>
        <taxon>Actinomycetota</taxon>
        <taxon>Actinomycetes</taxon>
        <taxon>Micrococcales</taxon>
        <taxon>Intrasporangiaceae</taxon>
        <taxon>Oryzihumus</taxon>
    </lineage>
</organism>
<proteinExistence type="inferred from homology"/>
<dbReference type="OrthoDB" id="9813147at2"/>
<dbReference type="SUPFAM" id="SSF52540">
    <property type="entry name" value="P-loop containing nucleoside triphosphate hydrolases"/>
    <property type="match status" value="1"/>
</dbReference>
<dbReference type="RefSeq" id="WP_141788967.1">
    <property type="nucleotide sequence ID" value="NZ_BAAAKX010000001.1"/>
</dbReference>
<dbReference type="InterPro" id="IPR014721">
    <property type="entry name" value="Ribsml_uS5_D2-typ_fold_subgr"/>
</dbReference>
<sequence length="512" mass="52707">MTLGRTRSVALSGIEGAMVEVEADFAQGLPQFAVSGLPDAACKQSPDRIRAAASNSGVPVPHRRVTVNLSPASLPKAGSGFDLPIAVAVLAAAGALPGGVVEEVVHLGELALDGTVRPVRGVLPAVLAAARAGVREVVVPAANAAEAALVPDVRVHPVRCLAELVQRYVVLGRGGRPEEPEVVSVAEPALAPPPDLRDVVGQDEARLALEIAAAGGHHVFMVGPPGAGKTMLAERLPGLLPELEHDQALEVTAIQSVLGVLPGEGALVRRPPFVAPHHGASMPAIIGGGSGVIRPGAISQAHHGVLFLDEGPEFRTNVLQALRQPVEAGRVVVARASGVVTYPARFQLVMAANPCPCGLGFGKGADCSCTPMARRAYLGKIAGPVLDRVDLQLPVRAVTRAALAGEPGEPTAAVALRVAAARALQAQRLAGTPWRLNSHVPGSELRRGALRLPAAATSDLDRAIDRGLLTLRGYDRVLRLAWTLRDLAGGGSPTRQDVGLALTLRAHAAVAA</sequence>
<dbReference type="InterPro" id="IPR027417">
    <property type="entry name" value="P-loop_NTPase"/>
</dbReference>
<evidence type="ECO:0000259" key="2">
    <source>
        <dbReference type="SMART" id="SM00382"/>
    </source>
</evidence>
<dbReference type="AlphaFoldDB" id="A0A542ZLC1"/>